<proteinExistence type="predicted"/>
<evidence type="ECO:0000313" key="4">
    <source>
        <dbReference type="Proteomes" id="UP001642464"/>
    </source>
</evidence>
<feature type="region of interest" description="Disordered" evidence="1">
    <location>
        <begin position="319"/>
        <end position="347"/>
    </location>
</feature>
<dbReference type="InterPro" id="IPR036397">
    <property type="entry name" value="RNaseH_sf"/>
</dbReference>
<dbReference type="InterPro" id="IPR052055">
    <property type="entry name" value="Hepadnavirus_pol/RT"/>
</dbReference>
<dbReference type="Gene3D" id="3.10.10.10">
    <property type="entry name" value="HIV Type 1 Reverse Transcriptase, subunit A, domain 1"/>
    <property type="match status" value="1"/>
</dbReference>
<keyword evidence="4" id="KW-1185">Reference proteome</keyword>
<evidence type="ECO:0000256" key="1">
    <source>
        <dbReference type="SAM" id="MobiDB-lite"/>
    </source>
</evidence>
<evidence type="ECO:0000259" key="2">
    <source>
        <dbReference type="Pfam" id="PF00078"/>
    </source>
</evidence>
<evidence type="ECO:0000313" key="3">
    <source>
        <dbReference type="EMBL" id="CAK9005543.1"/>
    </source>
</evidence>
<dbReference type="Gene3D" id="3.30.70.270">
    <property type="match status" value="1"/>
</dbReference>
<dbReference type="InterPro" id="IPR043128">
    <property type="entry name" value="Rev_trsase/Diguanyl_cyclase"/>
</dbReference>
<dbReference type="Pfam" id="PF00078">
    <property type="entry name" value="RVT_1"/>
    <property type="match status" value="1"/>
</dbReference>
<reference evidence="3 4" key="1">
    <citation type="submission" date="2024-02" db="EMBL/GenBank/DDBJ databases">
        <authorList>
            <person name="Chen Y."/>
            <person name="Shah S."/>
            <person name="Dougan E. K."/>
            <person name="Thang M."/>
            <person name="Chan C."/>
        </authorList>
    </citation>
    <scope>NUCLEOTIDE SEQUENCE [LARGE SCALE GENOMIC DNA]</scope>
</reference>
<dbReference type="SUPFAM" id="SSF56672">
    <property type="entry name" value="DNA/RNA polymerases"/>
    <property type="match status" value="1"/>
</dbReference>
<dbReference type="InterPro" id="IPR000477">
    <property type="entry name" value="RT_dom"/>
</dbReference>
<sequence>MEFAKGGLIESIKDALGPKATSTIHARASPVLQYIQFCKDRGIEPFPLVEHTCYDYVKSCEGRAATYTRSFLLSLSFANYHFGVQGADVVLGSSRIRGLVNTLFAQKRKLVQRPPLTVNQIRLRFSDGQQICQLTLDQQDDGFGFVEALAAKTKTSVSLDRKTRHLPVAVPLLAFGDTQWLPTWLDLRQKELGAQANSIDEFIPLLPSPTMKGWSKMPLGVTSGANWLRSLLQGVEPEKGTPVGTHSLKATLLSMSAKYGMNHGVRKLLGYHAGSKNQSMLCYSRDAMAEPLRQMCQMIQEVKAGRFLPDCSRSGRFPAVAESEIPKEQDELSESSSSGSENEEEVDHVQEEAACASVVGTWRPSKDERLETAIFVRHKVSRCIHAFADESGIEFTCGRKMANTYEVLRTFVAMSYGDSKAVFAQRCKEIGLDDAVTSKIISHGLDTMSKFAFASNFQPGATDETPLVNLTKDFLSRSPTTVEMSCIRRLFSESYANVASDIKSRVEASDDTPARRLAPAERAERLKQQQRRLIGVNISGPYEPGDALVDRCISIYESDRIQYIPWDVCTSREHEILHGSKKDQSLTFDTSGALKLQRQTKVEPCSTASEIQVRYCLTRRALALEQANVVGFAKMEAWSEKMMQTRLEDPPPNHVRTTMKQLEMADRKLFVLISERTREGIKPSPVTRILLGLPNLNYRDQQRVVSANDIYRLCGAFIQKLEALGIPWTVENPTNSWMWDLPFFLFAITSGIWVHLHACAYGGQRKKLTTFLASHSVFRDLERYCDDSHPHAPWGYNADLGAFNTALEAEYPTELCTAYAKVLHSLSLTRGLTIPDSAEVTASKLTPQRQPRGRGMRQLISEYLATPSVLLRNIPKTDDKGCITRALPNIPVGSRLLRTEERGGSFLCVFGIYRSPEEFTNVAKQLWHPFDELRNLPDELVHTIYGQLTSSPSQVTRKRITMLNEWTTRAKALRELETELHNLMEPDIGRIMKPKRILLMRSIAEEIGWPDMTLFDEFTTGFKITGQTTVAGIFKQGITMATLTTSQLEQKSKFLRPMILGRSKLTYENDIQKELYEITLDEAVNKGWLEGPYQPEEISQMLGKDWIPVRRFGVVQKKIRPIDDFKENNVNLTHASVEKIELRTMDHVLWSVFTLVKFLMFEGRMELRLKSGDTLAGEVHTEWKAVEPVFKTSCIDLKSAYKQLPLHRDERKHAVVTLRNPENGSNECFVMKVLPFGAAASVHHFLRTSAFIQAVGRHLGLLWSAFFDDFVLVSHSMHEQSSMTSSLALLELLGFAYSEDKLQPFQEVTEMLGVELDLRETGQGRVKVRNKLSRTKEMNDILTDILESGKVKVAQLPSALGKLQFAEAQLWGRSGRLALADLRELEKSDQKLARLDERALSAVTRLQKKLSNGKPRTLFISKRSPPFLLFTDGALEYDSQGNGIAGIGAILICPDSSVFVFGSQVTDNVLKSWQVNEKEHVVGLVELYAVAVAFQTWEDKLKDQRVICFTDSWPVFDVVVKGNSTKPEWRDLLLIIEDLDERSPMLLWMVPSVEGKEGNTVHGVLLPSVNLEEIGIEVLQRLDMGRAEALNIRYSCLREGAAFWSHIYFDQLVHPESDMGSLSELPRSSAENMSKERDHLQDLLRWAIGRFARLQDVVGDLSNYLSTVGEMETSSKQRMEDMMGKITEMANAVVGLGLSQRYVSEESSKNHRLEVDSQVTKQSKSLDETNKLLSAVNDNIKKLVDLQKTKSEETKSSPAAPKFPPSPPNVVGSESTVPPAPLTPMAPVQPKLMPVPPQSGAVFGAGPGFLQPAGYMTATSPASGPAESLPTPAGACGSGMASGSIGPQFEKTYKRMKTADGHFVLVEVEGPEI</sequence>
<dbReference type="InterPro" id="IPR043502">
    <property type="entry name" value="DNA/RNA_pol_sf"/>
</dbReference>
<accession>A0ABP0ITY5</accession>
<dbReference type="Gene3D" id="3.30.420.10">
    <property type="entry name" value="Ribonuclease H-like superfamily/Ribonuclease H"/>
    <property type="match status" value="1"/>
</dbReference>
<protein>
    <recommendedName>
        <fullName evidence="2">Reverse transcriptase domain-containing protein</fullName>
    </recommendedName>
</protein>
<comment type="caution">
    <text evidence="3">The sequence shown here is derived from an EMBL/GenBank/DDBJ whole genome shotgun (WGS) entry which is preliminary data.</text>
</comment>
<dbReference type="PANTHER" id="PTHR33050">
    <property type="entry name" value="REVERSE TRANSCRIPTASE DOMAIN-CONTAINING PROTEIN"/>
    <property type="match status" value="1"/>
</dbReference>
<dbReference type="EMBL" id="CAXAMM010004969">
    <property type="protein sequence ID" value="CAK9005543.1"/>
    <property type="molecule type" value="Genomic_DNA"/>
</dbReference>
<dbReference type="Proteomes" id="UP001642464">
    <property type="component" value="Unassembled WGS sequence"/>
</dbReference>
<feature type="domain" description="Reverse transcriptase" evidence="2">
    <location>
        <begin position="1193"/>
        <end position="1316"/>
    </location>
</feature>
<name>A0ABP0ITY5_9DINO</name>
<feature type="region of interest" description="Disordered" evidence="1">
    <location>
        <begin position="1748"/>
        <end position="1783"/>
    </location>
</feature>
<gene>
    <name evidence="3" type="ORF">SCF082_LOCUS8651</name>
</gene>
<dbReference type="PANTHER" id="PTHR33050:SF7">
    <property type="entry name" value="RIBONUCLEASE H"/>
    <property type="match status" value="1"/>
</dbReference>
<organism evidence="3 4">
    <name type="scientific">Durusdinium trenchii</name>
    <dbReference type="NCBI Taxonomy" id="1381693"/>
    <lineage>
        <taxon>Eukaryota</taxon>
        <taxon>Sar</taxon>
        <taxon>Alveolata</taxon>
        <taxon>Dinophyceae</taxon>
        <taxon>Suessiales</taxon>
        <taxon>Symbiodiniaceae</taxon>
        <taxon>Durusdinium</taxon>
    </lineage>
</organism>